<sequence>MAGNILDAQNATLYGGLECKRAQIAGVIKKILKHECELIETWCERGGADFGNMPSPQKHAADFLKKVSKTFSFSSARVSNPLSAAVSPSILHHGRWSGQHQMAFQPLIKPRLKAKP</sequence>
<accession>A0A5D2RD97</accession>
<dbReference type="AlphaFoldDB" id="A0A5D2RD97"/>
<evidence type="ECO:0000313" key="1">
    <source>
        <dbReference type="EMBL" id="TYI38272.1"/>
    </source>
</evidence>
<proteinExistence type="predicted"/>
<reference evidence="1 2" key="1">
    <citation type="submission" date="2019-07" db="EMBL/GenBank/DDBJ databases">
        <title>WGS assembly of Gossypium tomentosum.</title>
        <authorList>
            <person name="Chen Z.J."/>
            <person name="Sreedasyam A."/>
            <person name="Ando A."/>
            <person name="Song Q."/>
            <person name="De L."/>
            <person name="Hulse-Kemp A."/>
            <person name="Ding M."/>
            <person name="Ye W."/>
            <person name="Kirkbride R."/>
            <person name="Jenkins J."/>
            <person name="Plott C."/>
            <person name="Lovell J."/>
            <person name="Lin Y.-M."/>
            <person name="Vaughn R."/>
            <person name="Liu B."/>
            <person name="Li W."/>
            <person name="Simpson S."/>
            <person name="Scheffler B."/>
            <person name="Saski C."/>
            <person name="Grover C."/>
            <person name="Hu G."/>
            <person name="Conover J."/>
            <person name="Carlson J."/>
            <person name="Shu S."/>
            <person name="Boston L."/>
            <person name="Williams M."/>
            <person name="Peterson D."/>
            <person name="Mcgee K."/>
            <person name="Jones D."/>
            <person name="Wendel J."/>
            <person name="Stelly D."/>
            <person name="Grimwood J."/>
            <person name="Schmutz J."/>
        </authorList>
    </citation>
    <scope>NUCLEOTIDE SEQUENCE [LARGE SCALE GENOMIC DNA]</scope>
    <source>
        <strain evidence="1">7179.01</strain>
    </source>
</reference>
<keyword evidence="2" id="KW-1185">Reference proteome</keyword>
<dbReference type="Proteomes" id="UP000322667">
    <property type="component" value="Chromosome A02"/>
</dbReference>
<protein>
    <submittedName>
        <fullName evidence="1">Uncharacterized protein</fullName>
    </submittedName>
</protein>
<organism evidence="1 2">
    <name type="scientific">Gossypium tomentosum</name>
    <name type="common">Hawaiian cotton</name>
    <name type="synonym">Gossypium sandvicense</name>
    <dbReference type="NCBI Taxonomy" id="34277"/>
    <lineage>
        <taxon>Eukaryota</taxon>
        <taxon>Viridiplantae</taxon>
        <taxon>Streptophyta</taxon>
        <taxon>Embryophyta</taxon>
        <taxon>Tracheophyta</taxon>
        <taxon>Spermatophyta</taxon>
        <taxon>Magnoliopsida</taxon>
        <taxon>eudicotyledons</taxon>
        <taxon>Gunneridae</taxon>
        <taxon>Pentapetalae</taxon>
        <taxon>rosids</taxon>
        <taxon>malvids</taxon>
        <taxon>Malvales</taxon>
        <taxon>Malvaceae</taxon>
        <taxon>Malvoideae</taxon>
        <taxon>Gossypium</taxon>
    </lineage>
</organism>
<gene>
    <name evidence="1" type="ORF">ES332_A02G014500v1</name>
</gene>
<name>A0A5D2RD97_GOSTO</name>
<dbReference type="EMBL" id="CM017611">
    <property type="protein sequence ID" value="TYI38272.1"/>
    <property type="molecule type" value="Genomic_DNA"/>
</dbReference>
<evidence type="ECO:0000313" key="2">
    <source>
        <dbReference type="Proteomes" id="UP000322667"/>
    </source>
</evidence>